<name>A0A833UGV4_JUGRE</name>
<reference evidence="2" key="2">
    <citation type="submission" date="2020-03" db="EMBL/GenBank/DDBJ databases">
        <title>Walnut 2.0.</title>
        <authorList>
            <person name="Marrano A."/>
            <person name="Britton M."/>
            <person name="Zimin A.V."/>
            <person name="Zaini P.A."/>
            <person name="Workman R."/>
            <person name="Puiu D."/>
            <person name="Bianco L."/>
            <person name="Allen B.J."/>
            <person name="Troggio M."/>
            <person name="Leslie C.A."/>
            <person name="Timp W."/>
            <person name="Dendekar A."/>
            <person name="Salzberg S.L."/>
            <person name="Neale D.B."/>
        </authorList>
    </citation>
    <scope>NUCLEOTIDE SEQUENCE</scope>
    <source>
        <tissue evidence="2">Leaves</tissue>
    </source>
</reference>
<protein>
    <submittedName>
        <fullName evidence="2">Uncharacterized protein</fullName>
    </submittedName>
</protein>
<evidence type="ECO:0000313" key="3">
    <source>
        <dbReference type="Proteomes" id="UP000619265"/>
    </source>
</evidence>
<feature type="region of interest" description="Disordered" evidence="1">
    <location>
        <begin position="1"/>
        <end position="33"/>
    </location>
</feature>
<sequence>KKLQTSFSTPPIVDHLEHRTNKRYTHEGQGESASVGEKFYISKSNWITTEEGRNAQTKVEEDIPIAKYLLMAKAKRCDVLNRRTKKPHFSPYQKDEHHSGNMSPTQNLKVFSLDDEAKVARPILPPIQE</sequence>
<accession>A0A833UGV4</accession>
<dbReference type="Gramene" id="Jr08_14190_p1">
    <property type="protein sequence ID" value="cds.Jr08_14190_p1"/>
    <property type="gene ID" value="Jr08_14190"/>
</dbReference>
<comment type="caution">
    <text evidence="2">The sequence shown here is derived from an EMBL/GenBank/DDBJ whole genome shotgun (WGS) entry which is preliminary data.</text>
</comment>
<evidence type="ECO:0000256" key="1">
    <source>
        <dbReference type="SAM" id="MobiDB-lite"/>
    </source>
</evidence>
<gene>
    <name evidence="2" type="ORF">F2P56_018679</name>
</gene>
<evidence type="ECO:0000313" key="2">
    <source>
        <dbReference type="EMBL" id="KAF5462692.1"/>
    </source>
</evidence>
<feature type="non-terminal residue" evidence="2">
    <location>
        <position position="1"/>
    </location>
</feature>
<reference evidence="2" key="1">
    <citation type="submission" date="2015-10" db="EMBL/GenBank/DDBJ databases">
        <authorList>
            <person name="Martinez-Garcia P.J."/>
            <person name="Crepeau M.W."/>
            <person name="Puiu D."/>
            <person name="Gonzalez-Ibeas D."/>
            <person name="Whalen J."/>
            <person name="Stevens K."/>
            <person name="Paul R."/>
            <person name="Butterfield T."/>
            <person name="Britton M."/>
            <person name="Reagan R."/>
            <person name="Chakraborty S."/>
            <person name="Walawage S.L."/>
            <person name="Vasquez-Gross H.A."/>
            <person name="Cardeno C."/>
            <person name="Famula R."/>
            <person name="Pratt K."/>
            <person name="Kuruganti S."/>
            <person name="Aradhya M.K."/>
            <person name="Leslie C.A."/>
            <person name="Dandekar A.M."/>
            <person name="Salzberg S.L."/>
            <person name="Wegrzyn J.L."/>
            <person name="Langley C.H."/>
            <person name="Neale D.B."/>
        </authorList>
    </citation>
    <scope>NUCLEOTIDE SEQUENCE</scope>
    <source>
        <tissue evidence="2">Leaves</tissue>
    </source>
</reference>
<feature type="compositionally biased region" description="Basic and acidic residues" evidence="1">
    <location>
        <begin position="14"/>
        <end position="29"/>
    </location>
</feature>
<feature type="region of interest" description="Disordered" evidence="1">
    <location>
        <begin position="82"/>
        <end position="111"/>
    </location>
</feature>
<dbReference type="AlphaFoldDB" id="A0A833UGV4"/>
<dbReference type="EMBL" id="LIHL02000008">
    <property type="protein sequence ID" value="KAF5462692.1"/>
    <property type="molecule type" value="Genomic_DNA"/>
</dbReference>
<dbReference type="Proteomes" id="UP000619265">
    <property type="component" value="Unassembled WGS sequence"/>
</dbReference>
<proteinExistence type="predicted"/>
<organism evidence="2 3">
    <name type="scientific">Juglans regia</name>
    <name type="common">English walnut</name>
    <dbReference type="NCBI Taxonomy" id="51240"/>
    <lineage>
        <taxon>Eukaryota</taxon>
        <taxon>Viridiplantae</taxon>
        <taxon>Streptophyta</taxon>
        <taxon>Embryophyta</taxon>
        <taxon>Tracheophyta</taxon>
        <taxon>Spermatophyta</taxon>
        <taxon>Magnoliopsida</taxon>
        <taxon>eudicotyledons</taxon>
        <taxon>Gunneridae</taxon>
        <taxon>Pentapetalae</taxon>
        <taxon>rosids</taxon>
        <taxon>fabids</taxon>
        <taxon>Fagales</taxon>
        <taxon>Juglandaceae</taxon>
        <taxon>Juglans</taxon>
    </lineage>
</organism>
<feature type="compositionally biased region" description="Polar residues" evidence="1">
    <location>
        <begin position="100"/>
        <end position="109"/>
    </location>
</feature>